<dbReference type="RefSeq" id="WP_368652437.1">
    <property type="nucleotide sequence ID" value="NZ_CP162599.1"/>
</dbReference>
<proteinExistence type="predicted"/>
<organism evidence="1">
    <name type="scientific">Ornithinibacillus sp. 4-3</name>
    <dbReference type="NCBI Taxonomy" id="3231488"/>
    <lineage>
        <taxon>Bacteria</taxon>
        <taxon>Bacillati</taxon>
        <taxon>Bacillota</taxon>
        <taxon>Bacilli</taxon>
        <taxon>Bacillales</taxon>
        <taxon>Bacillaceae</taxon>
        <taxon>Ornithinibacillus</taxon>
    </lineage>
</organism>
<dbReference type="AlphaFoldDB" id="A0AB39HHL3"/>
<evidence type="ECO:0000313" key="1">
    <source>
        <dbReference type="EMBL" id="XDK31711.1"/>
    </source>
</evidence>
<sequence>MYTPEVRPKKSNFWGVFMVKYDEAFNSTKGWMYAFGLSDASIIVG</sequence>
<protein>
    <submittedName>
        <fullName evidence="1">Uncharacterized protein</fullName>
    </submittedName>
</protein>
<accession>A0AB39HHL3</accession>
<dbReference type="EMBL" id="CP162599">
    <property type="protein sequence ID" value="XDK31711.1"/>
    <property type="molecule type" value="Genomic_DNA"/>
</dbReference>
<gene>
    <name evidence="1" type="ORF">AB4Y30_11835</name>
</gene>
<reference evidence="1" key="1">
    <citation type="submission" date="2024-07" db="EMBL/GenBank/DDBJ databases">
        <title>Halotolerant mesophilic bacterium Ornithinibacillus sp. 4-3, sp. nov., isolated from soil.</title>
        <authorList>
            <person name="Sidarenka A.V."/>
            <person name="Guliayeva D.E."/>
            <person name="Leanovich S.I."/>
            <person name="Hileuskaya K.S."/>
            <person name="Akhremchuk A.E."/>
            <person name="Sikolenko M.A."/>
            <person name="Valentovich L.N."/>
        </authorList>
    </citation>
    <scope>NUCLEOTIDE SEQUENCE</scope>
    <source>
        <strain evidence="1">4-3</strain>
    </source>
</reference>
<name>A0AB39HHL3_9BACI</name>